<feature type="compositionally biased region" description="Acidic residues" evidence="1">
    <location>
        <begin position="125"/>
        <end position="138"/>
    </location>
</feature>
<feature type="compositionally biased region" description="Low complexity" evidence="1">
    <location>
        <begin position="103"/>
        <end position="113"/>
    </location>
</feature>
<evidence type="ECO:0000256" key="1">
    <source>
        <dbReference type="SAM" id="MobiDB-lite"/>
    </source>
</evidence>
<feature type="compositionally biased region" description="Basic and acidic residues" evidence="1">
    <location>
        <begin position="61"/>
        <end position="75"/>
    </location>
</feature>
<name>A0A9N9QLN1_9CUCU</name>
<dbReference type="Proteomes" id="UP001152799">
    <property type="component" value="Chromosome 15"/>
</dbReference>
<sequence length="257" mass="28402">MSTKRKHESENEDAPEPFESSGDEWDGQAGRKPARVVKKAKRVAEDSDDEEDKDEGEFSEEEPKGKKAGPKGKDNEDGEGSDGDFKGEEQPQKKKPGPKKAATKPAAKSSAKATPKKKKAATNESEGEEDSSEEDNSGNEDSSGSDKSKTIQPLPKTIYSEDFATDSFVILKKDIKGGPQARPVIWKIDGKAILQKFEAFDEGDKVQHRITPIYTGWYPLDRELYAPLKVDVKSQFKSNLEVVEVHWNELSAVDDSD</sequence>
<protein>
    <submittedName>
        <fullName evidence="2">Uncharacterized protein</fullName>
    </submittedName>
</protein>
<organism evidence="2 3">
    <name type="scientific">Ceutorhynchus assimilis</name>
    <name type="common">cabbage seed weevil</name>
    <dbReference type="NCBI Taxonomy" id="467358"/>
    <lineage>
        <taxon>Eukaryota</taxon>
        <taxon>Metazoa</taxon>
        <taxon>Ecdysozoa</taxon>
        <taxon>Arthropoda</taxon>
        <taxon>Hexapoda</taxon>
        <taxon>Insecta</taxon>
        <taxon>Pterygota</taxon>
        <taxon>Neoptera</taxon>
        <taxon>Endopterygota</taxon>
        <taxon>Coleoptera</taxon>
        <taxon>Polyphaga</taxon>
        <taxon>Cucujiformia</taxon>
        <taxon>Curculionidae</taxon>
        <taxon>Ceutorhynchinae</taxon>
        <taxon>Ceutorhynchus</taxon>
    </lineage>
</organism>
<gene>
    <name evidence="2" type="ORF">CEUTPL_LOCUS4445</name>
</gene>
<proteinExistence type="predicted"/>
<feature type="compositionally biased region" description="Basic residues" evidence="1">
    <location>
        <begin position="32"/>
        <end position="41"/>
    </location>
</feature>
<feature type="compositionally biased region" description="Basic and acidic residues" evidence="1">
    <location>
        <begin position="83"/>
        <end position="92"/>
    </location>
</feature>
<feature type="compositionally biased region" description="Acidic residues" evidence="1">
    <location>
        <begin position="46"/>
        <end position="60"/>
    </location>
</feature>
<dbReference type="EMBL" id="OU892291">
    <property type="protein sequence ID" value="CAG9763791.1"/>
    <property type="molecule type" value="Genomic_DNA"/>
</dbReference>
<reference evidence="2" key="1">
    <citation type="submission" date="2022-01" db="EMBL/GenBank/DDBJ databases">
        <authorList>
            <person name="King R."/>
        </authorList>
    </citation>
    <scope>NUCLEOTIDE SEQUENCE</scope>
</reference>
<evidence type="ECO:0000313" key="3">
    <source>
        <dbReference type="Proteomes" id="UP001152799"/>
    </source>
</evidence>
<accession>A0A9N9QLN1</accession>
<feature type="compositionally biased region" description="Basic residues" evidence="1">
    <location>
        <begin position="93"/>
        <end position="102"/>
    </location>
</feature>
<feature type="region of interest" description="Disordered" evidence="1">
    <location>
        <begin position="1"/>
        <end position="154"/>
    </location>
</feature>
<dbReference type="OrthoDB" id="309640at2759"/>
<evidence type="ECO:0000313" key="2">
    <source>
        <dbReference type="EMBL" id="CAG9763791.1"/>
    </source>
</evidence>
<keyword evidence="3" id="KW-1185">Reference proteome</keyword>
<dbReference type="AlphaFoldDB" id="A0A9N9QLN1"/>
<feature type="compositionally biased region" description="Acidic residues" evidence="1">
    <location>
        <begin position="10"/>
        <end position="26"/>
    </location>
</feature>